<dbReference type="PANTHER" id="PTHR43976">
    <property type="entry name" value="SHORT CHAIN DEHYDROGENASE"/>
    <property type="match status" value="1"/>
</dbReference>
<dbReference type="InterPro" id="IPR002347">
    <property type="entry name" value="SDR_fam"/>
</dbReference>
<protein>
    <submittedName>
        <fullName evidence="4">Uncharacterized protein</fullName>
    </submittedName>
</protein>
<dbReference type="InterPro" id="IPR036291">
    <property type="entry name" value="NAD(P)-bd_dom_sf"/>
</dbReference>
<dbReference type="Proteomes" id="UP000515153">
    <property type="component" value="Unplaced"/>
</dbReference>
<reference evidence="4" key="1">
    <citation type="journal article" date="2019" name="Mol. Biol. Evol.">
        <title>Blast fungal genomes show frequent chromosomal changes, gene gains and losses, and effector gene turnover.</title>
        <authorList>
            <person name="Gomez Luciano L.B."/>
            <person name="Jason Tsai I."/>
            <person name="Chuma I."/>
            <person name="Tosa Y."/>
            <person name="Chen Y.H."/>
            <person name="Li J.Y."/>
            <person name="Li M.Y."/>
            <person name="Jade Lu M.Y."/>
            <person name="Nakayashiki H."/>
            <person name="Li W.H."/>
        </authorList>
    </citation>
    <scope>NUCLEOTIDE SEQUENCE</scope>
    <source>
        <strain evidence="4">NI907</strain>
    </source>
</reference>
<dbReference type="PROSITE" id="PS00061">
    <property type="entry name" value="ADH_SHORT"/>
    <property type="match status" value="1"/>
</dbReference>
<evidence type="ECO:0000313" key="3">
    <source>
        <dbReference type="Proteomes" id="UP000515153"/>
    </source>
</evidence>
<dbReference type="PRINTS" id="PR00080">
    <property type="entry name" value="SDRFAMILY"/>
</dbReference>
<comment type="similarity">
    <text evidence="2">Belongs to the short-chain dehydrogenases/reductases (SDR) family.</text>
</comment>
<reference evidence="4" key="2">
    <citation type="submission" date="2019-10" db="EMBL/GenBank/DDBJ databases">
        <authorList>
            <consortium name="NCBI Genome Project"/>
        </authorList>
    </citation>
    <scope>NUCLEOTIDE SEQUENCE</scope>
    <source>
        <strain evidence="4">NI907</strain>
    </source>
</reference>
<dbReference type="SUPFAM" id="SSF51735">
    <property type="entry name" value="NAD(P)-binding Rossmann-fold domains"/>
    <property type="match status" value="1"/>
</dbReference>
<dbReference type="AlphaFoldDB" id="A0A6P8B981"/>
<reference evidence="4" key="3">
    <citation type="submission" date="2025-08" db="UniProtKB">
        <authorList>
            <consortium name="RefSeq"/>
        </authorList>
    </citation>
    <scope>IDENTIFICATION</scope>
    <source>
        <strain evidence="4">NI907</strain>
    </source>
</reference>
<dbReference type="RefSeq" id="XP_030983564.1">
    <property type="nucleotide sequence ID" value="XM_031125122.1"/>
</dbReference>
<gene>
    <name evidence="4" type="ORF">PgNI_05083</name>
</gene>
<dbReference type="Pfam" id="PF00106">
    <property type="entry name" value="adh_short"/>
    <property type="match status" value="1"/>
</dbReference>
<evidence type="ECO:0000256" key="1">
    <source>
        <dbReference type="ARBA" id="ARBA00022857"/>
    </source>
</evidence>
<dbReference type="Gene3D" id="3.40.50.720">
    <property type="entry name" value="NAD(P)-binding Rossmann-like Domain"/>
    <property type="match status" value="1"/>
</dbReference>
<dbReference type="PRINTS" id="PR00081">
    <property type="entry name" value="GDHRDH"/>
</dbReference>
<dbReference type="PANTHER" id="PTHR43976:SF6">
    <property type="entry name" value="OXIDOREDUCTASE, PUTATIVE (AFU_ORTHOLOGUE AFUA_1G13950)-RELATED"/>
    <property type="match status" value="1"/>
</dbReference>
<dbReference type="InterPro" id="IPR020904">
    <property type="entry name" value="Sc_DH/Rdtase_CS"/>
</dbReference>
<name>A0A6P8B981_PYRGI</name>
<proteinExistence type="inferred from homology"/>
<keyword evidence="3" id="KW-1185">Reference proteome</keyword>
<evidence type="ECO:0000256" key="2">
    <source>
        <dbReference type="RuleBase" id="RU000363"/>
    </source>
</evidence>
<dbReference type="KEGG" id="pgri:PgNI_05083"/>
<evidence type="ECO:0000313" key="4">
    <source>
        <dbReference type="RefSeq" id="XP_030983564.1"/>
    </source>
</evidence>
<keyword evidence="1" id="KW-0521">NADP</keyword>
<sequence>MSQSSNRTLSAIPTNQFTTPSRPLTFLVTGCSSGLGLSLCRAIQSAGHVVIATSRNPSRTPSLVSEIEGAGGLWLPLDVDSPDAGKALIDGLEEDGTVIDVLINNAGWSIHHAVEQFDESEVRDQFETVFFGPYRLIRAVVPHMRRRRFGVVVNISSGAGLEGRESMGIYAGAKAAMDGVCKVLAKEVAEFNVRVVTAYLGTFGTNMANAARTGATPLADDYKGTTVHDMVNLMSSGTFKPAGDADKAAKVIVDVVLGVGVGEGRQGETALPLGPDVLPRLELIRDRMVHALEVFGAAAESTRAD</sequence>
<organism evidence="3 4">
    <name type="scientific">Pyricularia grisea</name>
    <name type="common">Crabgrass-specific blast fungus</name>
    <name type="synonym">Magnaporthe grisea</name>
    <dbReference type="NCBI Taxonomy" id="148305"/>
    <lineage>
        <taxon>Eukaryota</taxon>
        <taxon>Fungi</taxon>
        <taxon>Dikarya</taxon>
        <taxon>Ascomycota</taxon>
        <taxon>Pezizomycotina</taxon>
        <taxon>Sordariomycetes</taxon>
        <taxon>Sordariomycetidae</taxon>
        <taxon>Magnaporthales</taxon>
        <taxon>Pyriculariaceae</taxon>
        <taxon>Pyricularia</taxon>
    </lineage>
</organism>
<dbReference type="GeneID" id="41960031"/>
<accession>A0A6P8B981</accession>
<dbReference type="InterPro" id="IPR051911">
    <property type="entry name" value="SDR_oxidoreductase"/>
</dbReference>